<keyword evidence="7" id="KW-0732">Signal</keyword>
<comment type="similarity">
    <text evidence="2">Belongs to the oxygen-dependent FAD-linked oxidoreductase family.</text>
</comment>
<evidence type="ECO:0000256" key="2">
    <source>
        <dbReference type="ARBA" id="ARBA00005466"/>
    </source>
</evidence>
<sequence length="277" mass="30287">MHFFSIIALAAGIRAAVLGVSNLEAETETHLISRDVPPCPKCPISDQDWQSKFKPGNPGAPEDQSKTYPAGWKPRAASTHGYVCYDLAKGITFRGGGGITPRYGAWKRSDGTQIMCWLYWQHVLQFTGNGVVFNSYPAHCTVFIHIDNQLPLIWSTPEAIIVEKAFAFSIISANVVLDDGTLVTADQQTHPDLLRALKGGGAHNFGVVARVTIKLYPCDGMWGGMQIVFDNSFPDLFEAIGCYAKNLARDGKANLIVDGVHHNDPARFKDTELIALV</sequence>
<protein>
    <submittedName>
        <fullName evidence="8">Uncharacterized protein</fullName>
    </submittedName>
</protein>
<evidence type="ECO:0000256" key="5">
    <source>
        <dbReference type="ARBA" id="ARBA00023002"/>
    </source>
</evidence>
<evidence type="ECO:0000313" key="8">
    <source>
        <dbReference type="EMBL" id="GIZ45084.1"/>
    </source>
</evidence>
<evidence type="ECO:0000256" key="1">
    <source>
        <dbReference type="ARBA" id="ARBA00001974"/>
    </source>
</evidence>
<keyword evidence="9" id="KW-1185">Reference proteome</keyword>
<dbReference type="AlphaFoldDB" id="A0A9P3CIK8"/>
<evidence type="ECO:0000256" key="4">
    <source>
        <dbReference type="ARBA" id="ARBA00022827"/>
    </source>
</evidence>
<dbReference type="PANTHER" id="PTHR42973">
    <property type="entry name" value="BINDING OXIDOREDUCTASE, PUTATIVE (AFU_ORTHOLOGUE AFUA_1G17690)-RELATED"/>
    <property type="match status" value="1"/>
</dbReference>
<evidence type="ECO:0000256" key="7">
    <source>
        <dbReference type="SAM" id="SignalP"/>
    </source>
</evidence>
<dbReference type="InterPro" id="IPR036318">
    <property type="entry name" value="FAD-bd_PCMH-like_sf"/>
</dbReference>
<dbReference type="InterPro" id="IPR016169">
    <property type="entry name" value="FAD-bd_PCMH_sub2"/>
</dbReference>
<evidence type="ECO:0000256" key="3">
    <source>
        <dbReference type="ARBA" id="ARBA00022630"/>
    </source>
</evidence>
<gene>
    <name evidence="8" type="ORF">CKM354_000826700</name>
</gene>
<comment type="cofactor">
    <cofactor evidence="1">
        <name>FAD</name>
        <dbReference type="ChEBI" id="CHEBI:57692"/>
    </cofactor>
</comment>
<evidence type="ECO:0000256" key="6">
    <source>
        <dbReference type="SAM" id="MobiDB-lite"/>
    </source>
</evidence>
<name>A0A9P3CIK8_9PEZI</name>
<proteinExistence type="inferred from homology"/>
<dbReference type="Gene3D" id="3.30.465.10">
    <property type="match status" value="1"/>
</dbReference>
<dbReference type="SUPFAM" id="SSF56176">
    <property type="entry name" value="FAD-binding/transporter-associated domain-like"/>
    <property type="match status" value="1"/>
</dbReference>
<reference evidence="8 9" key="1">
    <citation type="submission" date="2021-01" db="EMBL/GenBank/DDBJ databases">
        <title>Cercospora kikuchii MAFF 305040 whole genome shotgun sequence.</title>
        <authorList>
            <person name="Kashiwa T."/>
            <person name="Suzuki T."/>
        </authorList>
    </citation>
    <scope>NUCLEOTIDE SEQUENCE [LARGE SCALE GENOMIC DNA]</scope>
    <source>
        <strain evidence="8 9">MAFF 305040</strain>
    </source>
</reference>
<evidence type="ECO:0000313" key="9">
    <source>
        <dbReference type="Proteomes" id="UP000825890"/>
    </source>
</evidence>
<dbReference type="GO" id="GO:0050660">
    <property type="term" value="F:flavin adenine dinucleotide binding"/>
    <property type="evidence" value="ECO:0007669"/>
    <property type="project" value="InterPro"/>
</dbReference>
<comment type="caution">
    <text evidence="8">The sequence shown here is derived from an EMBL/GenBank/DDBJ whole genome shotgun (WGS) entry which is preliminary data.</text>
</comment>
<dbReference type="Gene3D" id="3.40.462.20">
    <property type="match status" value="1"/>
</dbReference>
<dbReference type="OrthoDB" id="9983560at2759"/>
<organism evidence="8 9">
    <name type="scientific">Cercospora kikuchii</name>
    <dbReference type="NCBI Taxonomy" id="84275"/>
    <lineage>
        <taxon>Eukaryota</taxon>
        <taxon>Fungi</taxon>
        <taxon>Dikarya</taxon>
        <taxon>Ascomycota</taxon>
        <taxon>Pezizomycotina</taxon>
        <taxon>Dothideomycetes</taxon>
        <taxon>Dothideomycetidae</taxon>
        <taxon>Mycosphaerellales</taxon>
        <taxon>Mycosphaerellaceae</taxon>
        <taxon>Cercospora</taxon>
    </lineage>
</organism>
<dbReference type="EMBL" id="BOLY01000005">
    <property type="protein sequence ID" value="GIZ45084.1"/>
    <property type="molecule type" value="Genomic_DNA"/>
</dbReference>
<dbReference type="GO" id="GO:0016491">
    <property type="term" value="F:oxidoreductase activity"/>
    <property type="evidence" value="ECO:0007669"/>
    <property type="project" value="UniProtKB-KW"/>
</dbReference>
<dbReference type="RefSeq" id="XP_044659571.1">
    <property type="nucleotide sequence ID" value="XM_044803636.1"/>
</dbReference>
<dbReference type="Proteomes" id="UP000825890">
    <property type="component" value="Unassembled WGS sequence"/>
</dbReference>
<keyword evidence="4" id="KW-0274">FAD</keyword>
<feature type="chain" id="PRO_5040410524" evidence="7">
    <location>
        <begin position="20"/>
        <end position="277"/>
    </location>
</feature>
<keyword evidence="3" id="KW-0285">Flavoprotein</keyword>
<feature type="region of interest" description="Disordered" evidence="6">
    <location>
        <begin position="50"/>
        <end position="71"/>
    </location>
</feature>
<keyword evidence="5" id="KW-0560">Oxidoreductase</keyword>
<dbReference type="PANTHER" id="PTHR42973:SF39">
    <property type="entry name" value="FAD-BINDING PCMH-TYPE DOMAIN-CONTAINING PROTEIN"/>
    <property type="match status" value="1"/>
</dbReference>
<dbReference type="InterPro" id="IPR050416">
    <property type="entry name" value="FAD-linked_Oxidoreductase"/>
</dbReference>
<feature type="signal peptide" evidence="7">
    <location>
        <begin position="1"/>
        <end position="19"/>
    </location>
</feature>
<dbReference type="GeneID" id="68293842"/>
<accession>A0A9P3CIK8</accession>